<dbReference type="AlphaFoldDB" id="A0A9W8YWA3"/>
<dbReference type="OrthoDB" id="416496at2759"/>
<comment type="caution">
    <text evidence="2">The sequence shown here is derived from an EMBL/GenBank/DDBJ whole genome shotgun (WGS) entry which is preliminary data.</text>
</comment>
<evidence type="ECO:0000313" key="3">
    <source>
        <dbReference type="Proteomes" id="UP001140453"/>
    </source>
</evidence>
<dbReference type="Proteomes" id="UP001140453">
    <property type="component" value="Unassembled WGS sequence"/>
</dbReference>
<feature type="region of interest" description="Disordered" evidence="1">
    <location>
        <begin position="164"/>
        <end position="197"/>
    </location>
</feature>
<dbReference type="EMBL" id="JAPEVB010000002">
    <property type="protein sequence ID" value="KAJ4393038.1"/>
    <property type="molecule type" value="Genomic_DNA"/>
</dbReference>
<keyword evidence="3" id="KW-1185">Reference proteome</keyword>
<protein>
    <submittedName>
        <fullName evidence="2">Uncharacterized protein</fullName>
    </submittedName>
</protein>
<dbReference type="InterPro" id="IPR029063">
    <property type="entry name" value="SAM-dependent_MTases_sf"/>
</dbReference>
<dbReference type="SUPFAM" id="SSF53335">
    <property type="entry name" value="S-adenosyl-L-methionine-dependent methyltransferases"/>
    <property type="match status" value="1"/>
</dbReference>
<name>A0A9W8YWA3_9PEZI</name>
<evidence type="ECO:0000256" key="1">
    <source>
        <dbReference type="SAM" id="MobiDB-lite"/>
    </source>
</evidence>
<organism evidence="2 3">
    <name type="scientific">Gnomoniopsis smithogilvyi</name>
    <dbReference type="NCBI Taxonomy" id="1191159"/>
    <lineage>
        <taxon>Eukaryota</taxon>
        <taxon>Fungi</taxon>
        <taxon>Dikarya</taxon>
        <taxon>Ascomycota</taxon>
        <taxon>Pezizomycotina</taxon>
        <taxon>Sordariomycetes</taxon>
        <taxon>Sordariomycetidae</taxon>
        <taxon>Diaporthales</taxon>
        <taxon>Gnomoniaceae</taxon>
        <taxon>Gnomoniopsis</taxon>
    </lineage>
</organism>
<dbReference type="GO" id="GO:0008168">
    <property type="term" value="F:methyltransferase activity"/>
    <property type="evidence" value="ECO:0007669"/>
    <property type="project" value="TreeGrafter"/>
</dbReference>
<dbReference type="PANTHER" id="PTHR42912">
    <property type="entry name" value="METHYLTRANSFERASE"/>
    <property type="match status" value="1"/>
</dbReference>
<accession>A0A9W8YWA3</accession>
<evidence type="ECO:0000313" key="2">
    <source>
        <dbReference type="EMBL" id="KAJ4393038.1"/>
    </source>
</evidence>
<dbReference type="InterPro" id="IPR050508">
    <property type="entry name" value="Methyltransf_Superfamily"/>
</dbReference>
<reference evidence="2" key="1">
    <citation type="submission" date="2022-10" db="EMBL/GenBank/DDBJ databases">
        <title>Tapping the CABI collections for fungal endophytes: first genome assemblies for Collariella, Neodidymelliopsis, Ascochyta clinopodiicola, Didymella pomorum, Didymosphaeria variabile, Neocosmospora piperis and Neocucurbitaria cava.</title>
        <authorList>
            <person name="Hill R."/>
        </authorList>
    </citation>
    <scope>NUCLEOTIDE SEQUENCE</scope>
    <source>
        <strain evidence="2">IMI 355082</strain>
    </source>
</reference>
<gene>
    <name evidence="2" type="ORF">N0V93_002244</name>
</gene>
<dbReference type="Gene3D" id="3.40.50.150">
    <property type="entry name" value="Vaccinia Virus protein VP39"/>
    <property type="match status" value="1"/>
</dbReference>
<dbReference type="PANTHER" id="PTHR42912:SF83">
    <property type="entry name" value="METHYLTRANSFERASE TYPE 11 DOMAIN-CONTAINING PROTEIN"/>
    <property type="match status" value="1"/>
</dbReference>
<proteinExistence type="predicted"/>
<sequence length="371" mass="41047">MVIGGYVSMLLMSATSNPQDDNIASAGHDCCTPTGRPLDVRQGRITALVFDQELNASESRMGIKGLRKLMGGLARGHVLEVAIRATAPPVLAGDGVDMREVKSEMDLEKERVLRRMEKKGKGMVLPGDEAPEVVSYTGVDVSTDVLEVAWGKFRKAMPEIIPRRRRKSLEESHETRQGQPQKPVAPQPPTTTATNTATTTTTTAVANSQPTNPDEVLAANIGAGRIRLYKSDAQVRLPTPPALTSHDSTRVYPAPQYYDTVLQNFGLCSVADPHRLLANMAAVVRPGSGRIYLLEHGRGSYGWLNSLLDKFAPGHFRKYGCWWNRDIEQIVRRAEEEVSGLEVVRVDRPLWMQGGTMLWIELRVRPEQDRD</sequence>